<evidence type="ECO:0000313" key="2">
    <source>
        <dbReference type="EMBL" id="MPL55410.1"/>
    </source>
</evidence>
<dbReference type="InterPro" id="IPR006680">
    <property type="entry name" value="Amidohydro-rel"/>
</dbReference>
<accession>A0A644SL47</accession>
<dbReference type="PANTHER" id="PTHR43135">
    <property type="entry name" value="ALPHA-D-RIBOSE 1-METHYLPHOSPHONATE 5-TRIPHOSPHATE DIPHOSPHATASE"/>
    <property type="match status" value="1"/>
</dbReference>
<dbReference type="InterPro" id="IPR051781">
    <property type="entry name" value="Metallo-dep_Hydrolase"/>
</dbReference>
<feature type="domain" description="Amidohydrolase-related" evidence="1">
    <location>
        <begin position="330"/>
        <end position="383"/>
    </location>
</feature>
<dbReference type="GO" id="GO:0016810">
    <property type="term" value="F:hydrolase activity, acting on carbon-nitrogen (but not peptide) bonds"/>
    <property type="evidence" value="ECO:0007669"/>
    <property type="project" value="InterPro"/>
</dbReference>
<dbReference type="Gene3D" id="3.20.20.140">
    <property type="entry name" value="Metal-dependent hydrolases"/>
    <property type="match status" value="2"/>
</dbReference>
<proteinExistence type="predicted"/>
<sequence>MKKIFFTLYILVSAMVLAQRPNPAPAQKTPIAITNATIHTATGTVLNNASLVFENGKITQINGSIPSNAEVINAQNKHVYPGFILVNNTLGLVEISATNATVDYREANDISPEVRSLISFNTDSHVIPVIRSNGVLLTQPVLKHGTLSCTSSIMQLDAWNWEDAVVATDNVLHLSWPEIFRIDDEKRNKEFQTRRTEKIKELTSLFQRAQQYDNQQVKDYKLNAIKPVFENRKLFVEVAGANETLEVIAWANKLNLKNVVLIGESNLVGVLDDIKKSNFPLIIKRVHSLPVNSSDSPRLPYEFAKLVQDKGILYGLDYSGDMEYQNSRNLPFLAGTTVAYGVEKEKALQSITINLAKMLGIDKNYGTLEVGKSATLFISEGDALDQLTNNVTEAFIEGRKINLDNQQKELYKTYQEKYRLNQ</sequence>
<dbReference type="PANTHER" id="PTHR43135:SF3">
    <property type="entry name" value="ALPHA-D-RIBOSE 1-METHYLPHOSPHONATE 5-TRIPHOSPHATE DIPHOSPHATASE"/>
    <property type="match status" value="1"/>
</dbReference>
<dbReference type="Pfam" id="PF01979">
    <property type="entry name" value="Amidohydro_1"/>
    <property type="match status" value="1"/>
</dbReference>
<comment type="caution">
    <text evidence="2">The sequence shown here is derived from an EMBL/GenBank/DDBJ whole genome shotgun (WGS) entry which is preliminary data.</text>
</comment>
<dbReference type="AlphaFoldDB" id="A0A644SL47"/>
<gene>
    <name evidence="2" type="ORF">SDC9_00881</name>
</gene>
<dbReference type="InterPro" id="IPR011059">
    <property type="entry name" value="Metal-dep_hydrolase_composite"/>
</dbReference>
<evidence type="ECO:0000259" key="1">
    <source>
        <dbReference type="Pfam" id="PF01979"/>
    </source>
</evidence>
<protein>
    <recommendedName>
        <fullName evidence="1">Amidohydrolase-related domain-containing protein</fullName>
    </recommendedName>
</protein>
<reference evidence="2" key="1">
    <citation type="submission" date="2019-08" db="EMBL/GenBank/DDBJ databases">
        <authorList>
            <person name="Kucharzyk K."/>
            <person name="Murdoch R.W."/>
            <person name="Higgins S."/>
            <person name="Loffler F."/>
        </authorList>
    </citation>
    <scope>NUCLEOTIDE SEQUENCE</scope>
</reference>
<dbReference type="SUPFAM" id="SSF51338">
    <property type="entry name" value="Composite domain of metallo-dependent hydrolases"/>
    <property type="match status" value="1"/>
</dbReference>
<organism evidence="2">
    <name type="scientific">bioreactor metagenome</name>
    <dbReference type="NCBI Taxonomy" id="1076179"/>
    <lineage>
        <taxon>unclassified sequences</taxon>
        <taxon>metagenomes</taxon>
        <taxon>ecological metagenomes</taxon>
    </lineage>
</organism>
<dbReference type="EMBL" id="VSSQ01000001">
    <property type="protein sequence ID" value="MPL55410.1"/>
    <property type="molecule type" value="Genomic_DNA"/>
</dbReference>
<name>A0A644SL47_9ZZZZ</name>